<dbReference type="PROSITE" id="PS50850">
    <property type="entry name" value="MFS"/>
    <property type="match status" value="1"/>
</dbReference>
<dbReference type="CDD" id="cd17316">
    <property type="entry name" value="MFS_SV2_like"/>
    <property type="match status" value="1"/>
</dbReference>
<feature type="transmembrane region" description="Helical" evidence="5">
    <location>
        <begin position="354"/>
        <end position="374"/>
    </location>
</feature>
<dbReference type="Gene3D" id="1.20.1250.20">
    <property type="entry name" value="MFS general substrate transporter like domains"/>
    <property type="match status" value="1"/>
</dbReference>
<feature type="transmembrane region" description="Helical" evidence="5">
    <location>
        <begin position="134"/>
        <end position="155"/>
    </location>
</feature>
<accession>A0A0L8M720</accession>
<evidence type="ECO:0000259" key="6">
    <source>
        <dbReference type="PROSITE" id="PS50850"/>
    </source>
</evidence>
<gene>
    <name evidence="7" type="ORF">ADK75_28160</name>
</gene>
<proteinExistence type="predicted"/>
<dbReference type="PANTHER" id="PTHR23508:SF10">
    <property type="entry name" value="CARBOXYLIC ACID TRANSPORTER PROTEIN HOMOLOG"/>
    <property type="match status" value="1"/>
</dbReference>
<dbReference type="GO" id="GO:0046943">
    <property type="term" value="F:carboxylic acid transmembrane transporter activity"/>
    <property type="evidence" value="ECO:0007669"/>
    <property type="project" value="TreeGrafter"/>
</dbReference>
<evidence type="ECO:0000313" key="7">
    <source>
        <dbReference type="EMBL" id="KOG46173.1"/>
    </source>
</evidence>
<feature type="transmembrane region" description="Helical" evidence="5">
    <location>
        <begin position="199"/>
        <end position="218"/>
    </location>
</feature>
<keyword evidence="3 5" id="KW-1133">Transmembrane helix</keyword>
<evidence type="ECO:0000256" key="3">
    <source>
        <dbReference type="ARBA" id="ARBA00022989"/>
    </source>
</evidence>
<protein>
    <submittedName>
        <fullName evidence="7">MFS transporter</fullName>
    </submittedName>
</protein>
<organism evidence="7 8">
    <name type="scientific">Streptomyces virginiae</name>
    <name type="common">Streptomyces cinnamonensis</name>
    <dbReference type="NCBI Taxonomy" id="1961"/>
    <lineage>
        <taxon>Bacteria</taxon>
        <taxon>Bacillati</taxon>
        <taxon>Actinomycetota</taxon>
        <taxon>Actinomycetes</taxon>
        <taxon>Kitasatosporales</taxon>
        <taxon>Streptomycetaceae</taxon>
        <taxon>Streptomyces</taxon>
    </lineage>
</organism>
<keyword evidence="4 5" id="KW-0472">Membrane</keyword>
<dbReference type="EMBL" id="LGUV01000354">
    <property type="protein sequence ID" value="KOG46173.1"/>
    <property type="molecule type" value="Genomic_DNA"/>
</dbReference>
<evidence type="ECO:0000256" key="2">
    <source>
        <dbReference type="ARBA" id="ARBA00022692"/>
    </source>
</evidence>
<sequence length="499" mass="53248">MPSAASSPEDSVPATTGTVTTAVPARLDRLPWSRWHWMIVIGLGTVWILDGLEVTIVGNVAGRLAEEGSGLDITAAQVTGVAAALYVAGACSGALFFGWLTDRYGRKKLFMVTLVVYLGATAMTALSFESWWFFLFRFLTGFGIGGEYAAINSAIDELIPSLYRGRVDLIINGSYWLGAIGGALLSVVMLDTDIFPQNLGWRLSFALGVVLGLVILLVRRHVPESPRWQFIHGRAEDAEELVSSVEQQIEEEKGERLPPPAGEITIHQRKSVGFGLIARTVFGRYPRRAILGLSLFIGQAFLYNAITFGFGTILTTFFDVPTGVTGYYFAVIAAGNFLGPLLLGKLFDTVGRRIMISSTYLLSGVLLFGTAWLFDRGSLTATTMTACWCVVLFFASAGASSAYLTVSEVFPMETRAMAIAFFYALGTAAGGISGPLIFADLTESGVVGDTALAFRIGAALMCAAGLVAVFLAVKAERRSLEDIAEPLSVAKPAASSGSG</sequence>
<dbReference type="SUPFAM" id="SSF103473">
    <property type="entry name" value="MFS general substrate transporter"/>
    <property type="match status" value="1"/>
</dbReference>
<evidence type="ECO:0000256" key="5">
    <source>
        <dbReference type="SAM" id="Phobius"/>
    </source>
</evidence>
<feature type="transmembrane region" description="Helical" evidence="5">
    <location>
        <begin position="167"/>
        <end position="187"/>
    </location>
</feature>
<comment type="subcellular location">
    <subcellularLocation>
        <location evidence="1">Cell membrane</location>
        <topology evidence="1">Multi-pass membrane protein</topology>
    </subcellularLocation>
</comment>
<dbReference type="InterPro" id="IPR005828">
    <property type="entry name" value="MFS_sugar_transport-like"/>
</dbReference>
<feature type="transmembrane region" description="Helical" evidence="5">
    <location>
        <begin position="380"/>
        <end position="404"/>
    </location>
</feature>
<feature type="transmembrane region" description="Helical" evidence="5">
    <location>
        <begin position="416"/>
        <end position="439"/>
    </location>
</feature>
<dbReference type="RefSeq" id="WP_053175263.1">
    <property type="nucleotide sequence ID" value="NZ_LGUV01000354.1"/>
</dbReference>
<feature type="transmembrane region" description="Helical" evidence="5">
    <location>
        <begin position="326"/>
        <end position="347"/>
    </location>
</feature>
<dbReference type="InterPro" id="IPR036259">
    <property type="entry name" value="MFS_trans_sf"/>
</dbReference>
<evidence type="ECO:0000256" key="4">
    <source>
        <dbReference type="ARBA" id="ARBA00023136"/>
    </source>
</evidence>
<feature type="transmembrane region" description="Helical" evidence="5">
    <location>
        <begin position="109"/>
        <end position="128"/>
    </location>
</feature>
<dbReference type="PATRIC" id="fig|1961.12.peg.6270"/>
<keyword evidence="2 5" id="KW-0812">Transmembrane</keyword>
<feature type="transmembrane region" description="Helical" evidence="5">
    <location>
        <begin position="289"/>
        <end position="314"/>
    </location>
</feature>
<dbReference type="PANTHER" id="PTHR23508">
    <property type="entry name" value="CARBOXYLIC ACID TRANSPORTER PROTEIN HOMOLOG"/>
    <property type="match status" value="1"/>
</dbReference>
<dbReference type="GO" id="GO:0005886">
    <property type="term" value="C:plasma membrane"/>
    <property type="evidence" value="ECO:0007669"/>
    <property type="project" value="UniProtKB-SubCell"/>
</dbReference>
<feature type="transmembrane region" description="Helical" evidence="5">
    <location>
        <begin position="35"/>
        <end position="61"/>
    </location>
</feature>
<dbReference type="OrthoDB" id="9787026at2"/>
<feature type="transmembrane region" description="Helical" evidence="5">
    <location>
        <begin position="451"/>
        <end position="473"/>
    </location>
</feature>
<dbReference type="AlphaFoldDB" id="A0A0L8M720"/>
<comment type="caution">
    <text evidence="7">The sequence shown here is derived from an EMBL/GenBank/DDBJ whole genome shotgun (WGS) entry which is preliminary data.</text>
</comment>
<evidence type="ECO:0000313" key="8">
    <source>
        <dbReference type="Proteomes" id="UP000037084"/>
    </source>
</evidence>
<dbReference type="Proteomes" id="UP000037084">
    <property type="component" value="Unassembled WGS sequence"/>
</dbReference>
<evidence type="ECO:0000256" key="1">
    <source>
        <dbReference type="ARBA" id="ARBA00004651"/>
    </source>
</evidence>
<feature type="domain" description="Major facilitator superfamily (MFS) profile" evidence="6">
    <location>
        <begin position="39"/>
        <end position="476"/>
    </location>
</feature>
<dbReference type="InterPro" id="IPR020846">
    <property type="entry name" value="MFS_dom"/>
</dbReference>
<feature type="transmembrane region" description="Helical" evidence="5">
    <location>
        <begin position="73"/>
        <end position="97"/>
    </location>
</feature>
<name>A0A0L8M720_STRVG</name>
<dbReference type="Pfam" id="PF00083">
    <property type="entry name" value="Sugar_tr"/>
    <property type="match status" value="1"/>
</dbReference>
<reference evidence="8" key="1">
    <citation type="submission" date="2015-07" db="EMBL/GenBank/DDBJ databases">
        <authorList>
            <consortium name="Consortium for Microbial Forensics and Genomics (microFORGE)"/>
            <person name="Knight B.M."/>
            <person name="Roberts D.P."/>
            <person name="Lin D."/>
            <person name="Hari K."/>
            <person name="Fletcher J."/>
            <person name="Melcher U."/>
            <person name="Blagden T."/>
            <person name="Winegar R.A."/>
        </authorList>
    </citation>
    <scope>NUCLEOTIDE SEQUENCE [LARGE SCALE GENOMIC DNA]</scope>
    <source>
        <strain evidence="8">NRRL B-1447</strain>
    </source>
</reference>